<feature type="compositionally biased region" description="Low complexity" evidence="1">
    <location>
        <begin position="72"/>
        <end position="81"/>
    </location>
</feature>
<feature type="compositionally biased region" description="Low complexity" evidence="1">
    <location>
        <begin position="88"/>
        <end position="99"/>
    </location>
</feature>
<evidence type="ECO:0000313" key="2">
    <source>
        <dbReference type="EMBL" id="MPN43267.1"/>
    </source>
</evidence>
<feature type="compositionally biased region" description="Polar residues" evidence="1">
    <location>
        <begin position="1"/>
        <end position="42"/>
    </location>
</feature>
<evidence type="ECO:0000256" key="1">
    <source>
        <dbReference type="SAM" id="MobiDB-lite"/>
    </source>
</evidence>
<protein>
    <submittedName>
        <fullName evidence="2">Uncharacterized protein</fullName>
    </submittedName>
</protein>
<sequence>MQSRPSRSRSGQARRISSSGRPKGRSSTSKRAPRTSGCSTRSADIWRTRTTSRRRTFSAAFRTKGRRSCPTRSSGSAASMRSCRRARASSISTAARNSSPTTRTIPIRSAATAIRSIPRGCGSAPSSRSSWI</sequence>
<comment type="caution">
    <text evidence="2">The sequence shown here is derived from an EMBL/GenBank/DDBJ whole genome shotgun (WGS) entry which is preliminary data.</text>
</comment>
<proteinExistence type="predicted"/>
<organism evidence="2">
    <name type="scientific">bioreactor metagenome</name>
    <dbReference type="NCBI Taxonomy" id="1076179"/>
    <lineage>
        <taxon>unclassified sequences</taxon>
        <taxon>metagenomes</taxon>
        <taxon>ecological metagenomes</taxon>
    </lineage>
</organism>
<reference evidence="2" key="1">
    <citation type="submission" date="2019-08" db="EMBL/GenBank/DDBJ databases">
        <authorList>
            <person name="Kucharzyk K."/>
            <person name="Murdoch R.W."/>
            <person name="Higgins S."/>
            <person name="Loffler F."/>
        </authorList>
    </citation>
    <scope>NUCLEOTIDE SEQUENCE</scope>
</reference>
<accession>A0A645HW97</accession>
<gene>
    <name evidence="2" type="ORF">SDC9_190826</name>
</gene>
<dbReference type="AlphaFoldDB" id="A0A645HW97"/>
<name>A0A645HW97_9ZZZZ</name>
<feature type="region of interest" description="Disordered" evidence="1">
    <location>
        <begin position="1"/>
        <end position="105"/>
    </location>
</feature>
<dbReference type="EMBL" id="VSSQ01101565">
    <property type="protein sequence ID" value="MPN43267.1"/>
    <property type="molecule type" value="Genomic_DNA"/>
</dbReference>